<dbReference type="STRING" id="331648.BST97_02640"/>
<gene>
    <name evidence="3" type="ORF">BST97_02640</name>
</gene>
<accession>A0A1W6MPE6</accession>
<dbReference type="InterPro" id="IPR036291">
    <property type="entry name" value="NAD(P)-bd_dom_sf"/>
</dbReference>
<dbReference type="PANTHER" id="PTHR42879:SF2">
    <property type="entry name" value="3-OXOACYL-[ACYL-CARRIER-PROTEIN] REDUCTASE FABG"/>
    <property type="match status" value="1"/>
</dbReference>
<evidence type="ECO:0000313" key="4">
    <source>
        <dbReference type="Proteomes" id="UP000193431"/>
    </source>
</evidence>
<protein>
    <submittedName>
        <fullName evidence="3">Short-chain dehydrogenase</fullName>
    </submittedName>
</protein>
<dbReference type="InterPro" id="IPR002347">
    <property type="entry name" value="SDR_fam"/>
</dbReference>
<dbReference type="OrthoDB" id="9804774at2"/>
<dbReference type="Gene3D" id="3.40.50.720">
    <property type="entry name" value="NAD(P)-binding Rossmann-like Domain"/>
    <property type="match status" value="1"/>
</dbReference>
<comment type="similarity">
    <text evidence="1 2">Belongs to the short-chain dehydrogenases/reductases (SDR) family.</text>
</comment>
<dbReference type="Pfam" id="PF00106">
    <property type="entry name" value="adh_short"/>
    <property type="match status" value="1"/>
</dbReference>
<dbReference type="Proteomes" id="UP000193431">
    <property type="component" value="Chromosome"/>
</dbReference>
<dbReference type="PANTHER" id="PTHR42879">
    <property type="entry name" value="3-OXOACYL-(ACYL-CARRIER-PROTEIN) REDUCTASE"/>
    <property type="match status" value="1"/>
</dbReference>
<evidence type="ECO:0000313" key="3">
    <source>
        <dbReference type="EMBL" id="ARN79339.1"/>
    </source>
</evidence>
<dbReference type="InterPro" id="IPR050259">
    <property type="entry name" value="SDR"/>
</dbReference>
<keyword evidence="4" id="KW-1185">Reference proteome</keyword>
<name>A0A1W6MPE6_9FLAO</name>
<dbReference type="AlphaFoldDB" id="A0A1W6MPE6"/>
<dbReference type="PRINTS" id="PR00080">
    <property type="entry name" value="SDRFAMILY"/>
</dbReference>
<dbReference type="PRINTS" id="PR00081">
    <property type="entry name" value="GDHRDH"/>
</dbReference>
<dbReference type="SUPFAM" id="SSF51735">
    <property type="entry name" value="NAD(P)-binding Rossmann-fold domains"/>
    <property type="match status" value="1"/>
</dbReference>
<dbReference type="EMBL" id="CP019344">
    <property type="protein sequence ID" value="ARN79339.1"/>
    <property type="molecule type" value="Genomic_DNA"/>
</dbReference>
<organism evidence="3 4">
    <name type="scientific">Nonlabens spongiae</name>
    <dbReference type="NCBI Taxonomy" id="331648"/>
    <lineage>
        <taxon>Bacteria</taxon>
        <taxon>Pseudomonadati</taxon>
        <taxon>Bacteroidota</taxon>
        <taxon>Flavobacteriia</taxon>
        <taxon>Flavobacteriales</taxon>
        <taxon>Flavobacteriaceae</taxon>
        <taxon>Nonlabens</taxon>
    </lineage>
</organism>
<sequence>MQLKNKTALITGSSRGVGQQIALGLAGEGCDIIVHARNIDHCQEMLEKLKSYDVKTYSVAGDLSQESGVKHLIEQVDNLSVPVDILYNNAGIMVAYKEDIWSHTTEDFMQSYQVNVVAPYKLCAAFVPAMIDRGYGRVVNLTSRIDGIPELAPYGATKWAIDKLSMDLATKLQDTNVRLNYLDPTWLKTDMGGDQALNEVEAVLPGALEPVLIDNDGPNGQFFQALKN</sequence>
<evidence type="ECO:0000256" key="1">
    <source>
        <dbReference type="ARBA" id="ARBA00006484"/>
    </source>
</evidence>
<dbReference type="CDD" id="cd05233">
    <property type="entry name" value="SDR_c"/>
    <property type="match status" value="1"/>
</dbReference>
<evidence type="ECO:0000256" key="2">
    <source>
        <dbReference type="RuleBase" id="RU000363"/>
    </source>
</evidence>
<proteinExistence type="inferred from homology"/>
<reference evidence="3 4" key="1">
    <citation type="submission" date="2016-11" db="EMBL/GenBank/DDBJ databases">
        <title>Trade-off between light-utilization and light-protection in marine flavobacteria.</title>
        <authorList>
            <person name="Kumagai Y."/>
        </authorList>
    </citation>
    <scope>NUCLEOTIDE SEQUENCE [LARGE SCALE GENOMIC DNA]</scope>
    <source>
        <strain evidence="3 4">JCM 13191</strain>
    </source>
</reference>